<dbReference type="AlphaFoldDB" id="A0AAU8J0S9"/>
<feature type="region of interest" description="Disordered" evidence="1">
    <location>
        <begin position="1"/>
        <end position="22"/>
    </location>
</feature>
<reference evidence="2" key="1">
    <citation type="submission" date="2024-06" db="EMBL/GenBank/DDBJ databases">
        <title>Streptomyces sp. strain HUAS MG91 genome sequences.</title>
        <authorList>
            <person name="Mo P."/>
        </authorList>
    </citation>
    <scope>NUCLEOTIDE SEQUENCE</scope>
    <source>
        <strain evidence="2">HUAS MG91</strain>
    </source>
</reference>
<dbReference type="RefSeq" id="WP_353945827.1">
    <property type="nucleotide sequence ID" value="NZ_CP159534.1"/>
</dbReference>
<gene>
    <name evidence="2" type="ORF">ABII15_32385</name>
</gene>
<dbReference type="SUPFAM" id="SSF53697">
    <property type="entry name" value="SIS domain"/>
    <property type="match status" value="1"/>
</dbReference>
<evidence type="ECO:0000256" key="1">
    <source>
        <dbReference type="SAM" id="MobiDB-lite"/>
    </source>
</evidence>
<dbReference type="KEGG" id="stac:ABII15_32385"/>
<evidence type="ECO:0000313" key="2">
    <source>
        <dbReference type="EMBL" id="XCJ74383.1"/>
    </source>
</evidence>
<accession>A0AAU8J0S9</accession>
<keyword evidence="2" id="KW-0413">Isomerase</keyword>
<organism evidence="2">
    <name type="scientific">Streptomyces tabacisoli</name>
    <dbReference type="NCBI Taxonomy" id="3156398"/>
    <lineage>
        <taxon>Bacteria</taxon>
        <taxon>Bacillati</taxon>
        <taxon>Actinomycetota</taxon>
        <taxon>Actinomycetes</taxon>
        <taxon>Kitasatosporales</taxon>
        <taxon>Streptomycetaceae</taxon>
        <taxon>Streptomyces</taxon>
    </lineage>
</organism>
<sequence>MNRESARDTQAAVPSAAHGVEGQPDCWTRAAELAERHRAVLPRRGERVAVVGSGASYAMAQAYAALREAEGHGETDAFSASAFLYGREYDRIVALTRTGTAPVMQRLLGKVHDSVPSVAITASADAPGIADHTLRLDFADEPREAVATLFPTTVLALLRAHLGENLDDATDDAYEAIEESLPQVLLGAQQFTFLGSGWTYGIAEAAAQLMRDNAGTWAQAYQEPEYRPRPAEPGQRQAEVTWVFGDVPERLAQAVREAGGTLVSSARDPLAELVRVQRLAVAGVARPAT</sequence>
<protein>
    <submittedName>
        <fullName evidence="2">Sugar isomerase</fullName>
    </submittedName>
</protein>
<name>A0AAU8J0S9_9ACTN</name>
<dbReference type="Gene3D" id="3.40.50.10490">
    <property type="entry name" value="Glucose-6-phosphate isomerase like protein, domain 1"/>
    <property type="match status" value="1"/>
</dbReference>
<dbReference type="EMBL" id="CP159534">
    <property type="protein sequence ID" value="XCJ74383.1"/>
    <property type="molecule type" value="Genomic_DNA"/>
</dbReference>
<dbReference type="GO" id="GO:0016853">
    <property type="term" value="F:isomerase activity"/>
    <property type="evidence" value="ECO:0007669"/>
    <property type="project" value="UniProtKB-KW"/>
</dbReference>
<dbReference type="InterPro" id="IPR046348">
    <property type="entry name" value="SIS_dom_sf"/>
</dbReference>
<dbReference type="GO" id="GO:1901135">
    <property type="term" value="P:carbohydrate derivative metabolic process"/>
    <property type="evidence" value="ECO:0007669"/>
    <property type="project" value="InterPro"/>
</dbReference>
<dbReference type="GO" id="GO:0097367">
    <property type="term" value="F:carbohydrate derivative binding"/>
    <property type="evidence" value="ECO:0007669"/>
    <property type="project" value="InterPro"/>
</dbReference>
<proteinExistence type="predicted"/>